<feature type="domain" description="TGF-beta propeptide" evidence="1">
    <location>
        <begin position="12"/>
        <end position="126"/>
    </location>
</feature>
<reference evidence="2" key="1">
    <citation type="submission" date="2020-11" db="EMBL/GenBank/DDBJ databases">
        <authorList>
            <person name="Tran Van P."/>
        </authorList>
    </citation>
    <scope>NUCLEOTIDE SEQUENCE</scope>
</reference>
<dbReference type="Proteomes" id="UP000759131">
    <property type="component" value="Unassembled WGS sequence"/>
</dbReference>
<accession>A0A7R9L3D8</accession>
<dbReference type="Pfam" id="PF00688">
    <property type="entry name" value="TGFb_propeptide"/>
    <property type="match status" value="1"/>
</dbReference>
<dbReference type="EMBL" id="OC866906">
    <property type="protein sequence ID" value="CAD7633211.1"/>
    <property type="molecule type" value="Genomic_DNA"/>
</dbReference>
<evidence type="ECO:0000259" key="1">
    <source>
        <dbReference type="Pfam" id="PF00688"/>
    </source>
</evidence>
<proteinExistence type="predicted"/>
<evidence type="ECO:0000313" key="2">
    <source>
        <dbReference type="EMBL" id="CAD7633211.1"/>
    </source>
</evidence>
<dbReference type="AlphaFoldDB" id="A0A7R9L3D8"/>
<sequence length="133" mass="15818">MFDLSSDTSSHLNFYFNFSQLIPSDEHIIEAEFHIYKLKSHTKLIERRDDPKHNLLENGLISSIDANNAYNCQQKYKVKVYQILSKDNSNKRLLDVRRMSTHSIGWDVFYVKQAVLDWINDPNTNYERKYTIK</sequence>
<dbReference type="OrthoDB" id="5987191at2759"/>
<keyword evidence="3" id="KW-1185">Reference proteome</keyword>
<organism evidence="2">
    <name type="scientific">Medioppia subpectinata</name>
    <dbReference type="NCBI Taxonomy" id="1979941"/>
    <lineage>
        <taxon>Eukaryota</taxon>
        <taxon>Metazoa</taxon>
        <taxon>Ecdysozoa</taxon>
        <taxon>Arthropoda</taxon>
        <taxon>Chelicerata</taxon>
        <taxon>Arachnida</taxon>
        <taxon>Acari</taxon>
        <taxon>Acariformes</taxon>
        <taxon>Sarcoptiformes</taxon>
        <taxon>Oribatida</taxon>
        <taxon>Brachypylina</taxon>
        <taxon>Oppioidea</taxon>
        <taxon>Oppiidae</taxon>
        <taxon>Medioppia</taxon>
    </lineage>
</organism>
<evidence type="ECO:0000313" key="3">
    <source>
        <dbReference type="Proteomes" id="UP000759131"/>
    </source>
</evidence>
<dbReference type="EMBL" id="CAJPIZ010012331">
    <property type="protein sequence ID" value="CAG2113641.1"/>
    <property type="molecule type" value="Genomic_DNA"/>
</dbReference>
<name>A0A7R9L3D8_9ACAR</name>
<protein>
    <recommendedName>
        <fullName evidence="1">TGF-beta propeptide domain-containing protein</fullName>
    </recommendedName>
</protein>
<dbReference type="InterPro" id="IPR001111">
    <property type="entry name" value="TGF-b_propeptide"/>
</dbReference>
<dbReference type="Gene3D" id="2.60.120.970">
    <property type="match status" value="1"/>
</dbReference>
<gene>
    <name evidence="2" type="ORF">OSB1V03_LOCUS13609</name>
</gene>